<evidence type="ECO:0000256" key="3">
    <source>
        <dbReference type="ARBA" id="ARBA00022729"/>
    </source>
</evidence>
<dbReference type="InterPro" id="IPR000933">
    <property type="entry name" value="Glyco_hydro_29"/>
</dbReference>
<dbReference type="GeneID" id="97987385"/>
<evidence type="ECO:0000313" key="7">
    <source>
        <dbReference type="EMBL" id="RGE61057.1"/>
    </source>
</evidence>
<feature type="domain" description="Glycoside hydrolase family 29 N-terminal" evidence="6">
    <location>
        <begin position="49"/>
        <end position="330"/>
    </location>
</feature>
<dbReference type="InterPro" id="IPR057739">
    <property type="entry name" value="Glyco_hydro_29_N"/>
</dbReference>
<dbReference type="SMART" id="SM00812">
    <property type="entry name" value="Alpha_L_fucos"/>
    <property type="match status" value="1"/>
</dbReference>
<gene>
    <name evidence="7" type="ORF">DXC51_10990</name>
</gene>
<dbReference type="GO" id="GO:0006004">
    <property type="term" value="P:fucose metabolic process"/>
    <property type="evidence" value="ECO:0007669"/>
    <property type="project" value="TreeGrafter"/>
</dbReference>
<dbReference type="PANTHER" id="PTHR10030">
    <property type="entry name" value="ALPHA-L-FUCOSIDASE"/>
    <property type="match status" value="1"/>
</dbReference>
<comment type="caution">
    <text evidence="7">The sequence shown here is derived from an EMBL/GenBank/DDBJ whole genome shotgun (WGS) entry which is preliminary data.</text>
</comment>
<evidence type="ECO:0000256" key="4">
    <source>
        <dbReference type="ARBA" id="ARBA00022801"/>
    </source>
</evidence>
<dbReference type="InterPro" id="IPR017853">
    <property type="entry name" value="GH"/>
</dbReference>
<keyword evidence="5" id="KW-0326">Glycosidase</keyword>
<dbReference type="PANTHER" id="PTHR10030:SF37">
    <property type="entry name" value="ALPHA-L-FUCOSIDASE-RELATED"/>
    <property type="match status" value="1"/>
</dbReference>
<accession>A0A3E3I5Z5</accession>
<sequence>MKELCRPTKQQQLWADCELGVIIHYSRGLLGMSRLEGIAPEKAADPAGLNPQKLDTDQWLESAAALGAKYAIFVTNQKNCQGISLWQSESNPRSMKQSPYERGTFDCVREFIKSCKKYNILPGLYYQTGFNGHYYNRESYRTPGTKEHEEYLRVVEGDLTELWSRYGQLFEIWFDGGVVTRQDGGADVAKLLEEYQPQAICFQGPKEHGQNLRWIGNEDGEAPFDTWSTADQKVCHFDGKSRDELIGSGVPGGKYWFPAETDMGNRRPQAAGAGWGWAPGEEGLVWTPEELLERYYTSVGRNSNFLLGQCIADDGSFPDTEQYVKLGAYLRRIYERPLKSVRGEGATHILTLPQSSIIRNISIMEEISEGEKIREFRITAKTDRGERELLHAHCIGHKRLIRTADLRAREIRLDILQSEGKPVIRDFTVYG</sequence>
<evidence type="ECO:0000256" key="5">
    <source>
        <dbReference type="ARBA" id="ARBA00023295"/>
    </source>
</evidence>
<dbReference type="EC" id="3.2.1.51" evidence="2"/>
<proteinExistence type="inferred from homology"/>
<keyword evidence="8" id="KW-1185">Reference proteome</keyword>
<dbReference type="Proteomes" id="UP000260812">
    <property type="component" value="Unassembled WGS sequence"/>
</dbReference>
<protein>
    <recommendedName>
        <fullName evidence="2">alpha-L-fucosidase</fullName>
        <ecNumber evidence="2">3.2.1.51</ecNumber>
    </recommendedName>
</protein>
<dbReference type="Pfam" id="PF01120">
    <property type="entry name" value="Alpha_L_fucos"/>
    <property type="match status" value="1"/>
</dbReference>
<dbReference type="AlphaFoldDB" id="A0A3E3I5Z5"/>
<dbReference type="Gene3D" id="2.60.120.260">
    <property type="entry name" value="Galactose-binding domain-like"/>
    <property type="match status" value="1"/>
</dbReference>
<evidence type="ECO:0000313" key="8">
    <source>
        <dbReference type="Proteomes" id="UP000260812"/>
    </source>
</evidence>
<evidence type="ECO:0000256" key="2">
    <source>
        <dbReference type="ARBA" id="ARBA00012662"/>
    </source>
</evidence>
<keyword evidence="4" id="KW-0378">Hydrolase</keyword>
<organism evidence="7 8">
    <name type="scientific">Eisenbergiella massiliensis</name>
    <dbReference type="NCBI Taxonomy" id="1720294"/>
    <lineage>
        <taxon>Bacteria</taxon>
        <taxon>Bacillati</taxon>
        <taxon>Bacillota</taxon>
        <taxon>Clostridia</taxon>
        <taxon>Lachnospirales</taxon>
        <taxon>Lachnospiraceae</taxon>
        <taxon>Eisenbergiella</taxon>
    </lineage>
</organism>
<dbReference type="GO" id="GO:0005764">
    <property type="term" value="C:lysosome"/>
    <property type="evidence" value="ECO:0007669"/>
    <property type="project" value="TreeGrafter"/>
</dbReference>
<dbReference type="GO" id="GO:0004560">
    <property type="term" value="F:alpha-L-fucosidase activity"/>
    <property type="evidence" value="ECO:0007669"/>
    <property type="project" value="InterPro"/>
</dbReference>
<evidence type="ECO:0000259" key="6">
    <source>
        <dbReference type="Pfam" id="PF01120"/>
    </source>
</evidence>
<dbReference type="Gene3D" id="3.20.20.80">
    <property type="entry name" value="Glycosidases"/>
    <property type="match status" value="1"/>
</dbReference>
<dbReference type="RefSeq" id="WP_117544547.1">
    <property type="nucleotide sequence ID" value="NZ_JBKUNB010000010.1"/>
</dbReference>
<dbReference type="SUPFAM" id="SSF51445">
    <property type="entry name" value="(Trans)glycosidases"/>
    <property type="match status" value="1"/>
</dbReference>
<evidence type="ECO:0000256" key="1">
    <source>
        <dbReference type="ARBA" id="ARBA00007951"/>
    </source>
</evidence>
<dbReference type="EMBL" id="QVLV01000006">
    <property type="protein sequence ID" value="RGE61057.1"/>
    <property type="molecule type" value="Genomic_DNA"/>
</dbReference>
<dbReference type="GO" id="GO:0016139">
    <property type="term" value="P:glycoside catabolic process"/>
    <property type="evidence" value="ECO:0007669"/>
    <property type="project" value="TreeGrafter"/>
</dbReference>
<comment type="similarity">
    <text evidence="1">Belongs to the glycosyl hydrolase 29 family.</text>
</comment>
<keyword evidence="3" id="KW-0732">Signal</keyword>
<reference evidence="7" key="1">
    <citation type="submission" date="2018-08" db="EMBL/GenBank/DDBJ databases">
        <title>A genome reference for cultivated species of the human gut microbiota.</title>
        <authorList>
            <person name="Zou Y."/>
            <person name="Xue W."/>
            <person name="Luo G."/>
        </authorList>
    </citation>
    <scope>NUCLEOTIDE SEQUENCE [LARGE SCALE GENOMIC DNA]</scope>
    <source>
        <strain evidence="7">TF05-5AC</strain>
    </source>
</reference>
<name>A0A3E3I5Z5_9FIRM</name>